<feature type="domain" description="Tox-MPTase3" evidence="2">
    <location>
        <begin position="74"/>
        <end position="211"/>
    </location>
</feature>
<evidence type="ECO:0000313" key="4">
    <source>
        <dbReference type="Proteomes" id="UP000236286"/>
    </source>
</evidence>
<dbReference type="AlphaFoldDB" id="A0A2J7TCP3"/>
<dbReference type="Pfam" id="PF15639">
    <property type="entry name" value="Tox-MPTase3"/>
    <property type="match status" value="1"/>
</dbReference>
<proteinExistence type="predicted"/>
<evidence type="ECO:0000256" key="1">
    <source>
        <dbReference type="SAM" id="MobiDB-lite"/>
    </source>
</evidence>
<dbReference type="Proteomes" id="UP000236286">
    <property type="component" value="Unassembled WGS sequence"/>
</dbReference>
<dbReference type="EMBL" id="PDZR01000030">
    <property type="protein sequence ID" value="PNG24532.1"/>
    <property type="molecule type" value="Genomic_DNA"/>
</dbReference>
<name>A0A2J7TCP3_METSI</name>
<dbReference type="OrthoDB" id="8849052at2"/>
<dbReference type="InterPro" id="IPR028913">
    <property type="entry name" value="Tox-MPTase3_dom"/>
</dbReference>
<sequence length="224" mass="24617">MAATSISCSLQIVPTDCRSTRPTGSVRGGTFTGTSADRVPQTGTRGSNYFRRRAMQFEQFDSGDAGPTASSKDHASKFPNCGNYLKNSMNPQKLKKDKPKVWAAFVKWCGNEVWATTACTWGKGPMVQINSAKVRRANGRTTGDDAEHVMCFIHGKVANKYEQGNVAIVWESTVLHELVHWTRWKQKLVDPKDDSGTEIEVGKAFENEAYGGDVSLQTPDAPKP</sequence>
<accession>A0A2J7TCP3</accession>
<evidence type="ECO:0000313" key="3">
    <source>
        <dbReference type="EMBL" id="PNG24532.1"/>
    </source>
</evidence>
<reference evidence="3 4" key="1">
    <citation type="submission" date="2017-10" db="EMBL/GenBank/DDBJ databases">
        <title>Genome announcement of Methylocella silvestris TVC from permafrost.</title>
        <authorList>
            <person name="Wang J."/>
            <person name="Geng K."/>
            <person name="Ul-Haque F."/>
            <person name="Crombie A.T."/>
            <person name="Street L.E."/>
            <person name="Wookey P.A."/>
            <person name="Murrell J.C."/>
            <person name="Pratscher J."/>
        </authorList>
    </citation>
    <scope>NUCLEOTIDE SEQUENCE [LARGE SCALE GENOMIC DNA]</scope>
    <source>
        <strain evidence="3 4">TVC</strain>
    </source>
</reference>
<gene>
    <name evidence="3" type="ORF">CR492_18390</name>
</gene>
<comment type="caution">
    <text evidence="3">The sequence shown here is derived from an EMBL/GenBank/DDBJ whole genome shotgun (WGS) entry which is preliminary data.</text>
</comment>
<evidence type="ECO:0000259" key="2">
    <source>
        <dbReference type="Pfam" id="PF15639"/>
    </source>
</evidence>
<feature type="region of interest" description="Disordered" evidence="1">
    <location>
        <begin position="19"/>
        <end position="46"/>
    </location>
</feature>
<organism evidence="3 4">
    <name type="scientific">Methylocella silvestris</name>
    <dbReference type="NCBI Taxonomy" id="199596"/>
    <lineage>
        <taxon>Bacteria</taxon>
        <taxon>Pseudomonadati</taxon>
        <taxon>Pseudomonadota</taxon>
        <taxon>Alphaproteobacteria</taxon>
        <taxon>Hyphomicrobiales</taxon>
        <taxon>Beijerinckiaceae</taxon>
        <taxon>Methylocella</taxon>
    </lineage>
</organism>
<protein>
    <recommendedName>
        <fullName evidence="2">Tox-MPTase3 domain-containing protein</fullName>
    </recommendedName>
</protein>